<dbReference type="SUPFAM" id="SSF53697">
    <property type="entry name" value="SIS domain"/>
    <property type="match status" value="1"/>
</dbReference>
<dbReference type="NCBIfam" id="NF003915">
    <property type="entry name" value="PRK05441.1"/>
    <property type="match status" value="1"/>
</dbReference>
<name>A0AAD6MQ46_9EURO</name>
<dbReference type="NCBIfam" id="NF009222">
    <property type="entry name" value="PRK12570.1"/>
    <property type="match status" value="1"/>
</dbReference>
<dbReference type="PROSITE" id="PS51464">
    <property type="entry name" value="SIS"/>
    <property type="match status" value="1"/>
</dbReference>
<dbReference type="Gene3D" id="3.30.420.40">
    <property type="match status" value="2"/>
</dbReference>
<dbReference type="GO" id="GO:0005654">
    <property type="term" value="C:nucleoplasm"/>
    <property type="evidence" value="ECO:0007669"/>
    <property type="project" value="TreeGrafter"/>
</dbReference>
<keyword evidence="5" id="KW-0119">Carbohydrate metabolism</keyword>
<dbReference type="CDD" id="cd05007">
    <property type="entry name" value="SIS_Etherase"/>
    <property type="match status" value="1"/>
</dbReference>
<evidence type="ECO:0000256" key="3">
    <source>
        <dbReference type="ARBA" id="ARBA00014974"/>
    </source>
</evidence>
<dbReference type="NCBIfam" id="TIGR00274">
    <property type="entry name" value="N-acetylmuramic acid 6-phosphate etherase"/>
    <property type="match status" value="1"/>
</dbReference>
<feature type="domain" description="SIS" evidence="7">
    <location>
        <begin position="58"/>
        <end position="224"/>
    </location>
</feature>
<dbReference type="EMBL" id="JAQJAN010000024">
    <property type="protein sequence ID" value="KAJ5700978.1"/>
    <property type="molecule type" value="Genomic_DNA"/>
</dbReference>
<dbReference type="InterPro" id="IPR005486">
    <property type="entry name" value="Glucokinase_regulatory_CS"/>
</dbReference>
<evidence type="ECO:0000256" key="2">
    <source>
        <dbReference type="ARBA" id="ARBA00012122"/>
    </source>
</evidence>
<dbReference type="GO" id="GO:0046348">
    <property type="term" value="P:amino sugar catabolic process"/>
    <property type="evidence" value="ECO:0007669"/>
    <property type="project" value="InterPro"/>
</dbReference>
<dbReference type="SUPFAM" id="SSF53067">
    <property type="entry name" value="Actin-like ATPase domain"/>
    <property type="match status" value="2"/>
</dbReference>
<dbReference type="GO" id="GO:0070095">
    <property type="term" value="F:fructose-6-phosphate binding"/>
    <property type="evidence" value="ECO:0007669"/>
    <property type="project" value="TreeGrafter"/>
</dbReference>
<protein>
    <recommendedName>
        <fullName evidence="3">N-acetyl-D-glucosamine kinase</fullName>
        <ecNumber evidence="2">2.7.1.59</ecNumber>
    </recommendedName>
    <alternativeName>
        <fullName evidence="6">GlcNAc kinase</fullName>
    </alternativeName>
</protein>
<evidence type="ECO:0000259" key="7">
    <source>
        <dbReference type="PROSITE" id="PS51464"/>
    </source>
</evidence>
<dbReference type="InterPro" id="IPR046348">
    <property type="entry name" value="SIS_dom_sf"/>
</dbReference>
<dbReference type="Pfam" id="PF22645">
    <property type="entry name" value="GKRP_SIS_N"/>
    <property type="match status" value="1"/>
</dbReference>
<gene>
    <name evidence="8" type="ORF">N7493_012024</name>
</gene>
<sequence>MDLSSLSKLQTEGVNPRTTNIDQMSTLEMCTVINGDDHLVAESIVPCLPVIAGAIDALALRVRKGGRVMYVGAGTSGRLGILDASEIPPTFAAPRSQFVGLIAGGDEAIRQAQEGAEDNEQAGHDDLNRLDLNPELDSVIGIASSGRTPYVLGCIAFAKKLNCLTIGVVCTSPSAMARSGNVDYLIAPLPGPEVVTGSTRLKAGTATKMVLNMLSTGTMIKSGKTYGNMMVDMVASNFKLEQRSRNMLRRLSGKCNARSDSELDTLLAESNGSVKLAILVAETGESAQTCQQSLDSAEGILSKALAGMSRPDQPCTQGERQFVLCIDGGGSKCAAAVADKSGVVSFGSAGPCNLTDNIENVDGILATLTQATLDALRKHSSWANESIMSNERTCLQPCFQSVWIGLAGMDRAGLYHILAPRLAKMFGLEEKQMTFKLTNDVNLLTALGSADERKPSILVLIAGTGSVAIRYNWSDNKSYNCVARAGGWGHLLGDEGGGYSIGLEAIRCTLDTLEQRRLGLGPNNLSEFDQAVLDELGCSLGDNDDIDLLSEILSQRGTQSAKARIAGLAETVLEIGDGKIAQAIIDQQASTIVSKTLGRLVDPRSSGHVAPEETELVLVGGLMKSKIYQQKIQHIVAHKGLKFRGIQVVDNVAGMVAKYMVSQRID</sequence>
<dbReference type="HAMAP" id="MF_00068">
    <property type="entry name" value="MurQ"/>
    <property type="match status" value="1"/>
</dbReference>
<dbReference type="PANTHER" id="PTHR10088:SF4">
    <property type="entry name" value="GLUCOKINASE REGULATORY PROTEIN"/>
    <property type="match status" value="1"/>
</dbReference>
<dbReference type="Proteomes" id="UP001215712">
    <property type="component" value="Unassembled WGS sequence"/>
</dbReference>
<keyword evidence="9" id="KW-1185">Reference proteome</keyword>
<evidence type="ECO:0000313" key="9">
    <source>
        <dbReference type="Proteomes" id="UP001215712"/>
    </source>
</evidence>
<accession>A0AAD6MQ46</accession>
<dbReference type="AlphaFoldDB" id="A0AAD6MQ46"/>
<dbReference type="Pfam" id="PF01869">
    <property type="entry name" value="BcrAD_BadFG"/>
    <property type="match status" value="1"/>
</dbReference>
<dbReference type="GO" id="GO:0009750">
    <property type="term" value="P:response to fructose"/>
    <property type="evidence" value="ECO:0007669"/>
    <property type="project" value="TreeGrafter"/>
</dbReference>
<dbReference type="InterPro" id="IPR001347">
    <property type="entry name" value="SIS_dom"/>
</dbReference>
<proteinExistence type="inferred from homology"/>
<dbReference type="GO" id="GO:0004857">
    <property type="term" value="F:enzyme inhibitor activity"/>
    <property type="evidence" value="ECO:0007669"/>
    <property type="project" value="TreeGrafter"/>
</dbReference>
<evidence type="ECO:0000256" key="6">
    <source>
        <dbReference type="ARBA" id="ARBA00031123"/>
    </source>
</evidence>
<evidence type="ECO:0000256" key="4">
    <source>
        <dbReference type="ARBA" id="ARBA00023239"/>
    </source>
</evidence>
<dbReference type="InterPro" id="IPR040190">
    <property type="entry name" value="MURQ/GCKR"/>
</dbReference>
<keyword evidence="4" id="KW-0456">Lyase</keyword>
<dbReference type="GO" id="GO:0005829">
    <property type="term" value="C:cytosol"/>
    <property type="evidence" value="ECO:0007669"/>
    <property type="project" value="TreeGrafter"/>
</dbReference>
<dbReference type="PANTHER" id="PTHR10088">
    <property type="entry name" value="GLUCOKINASE REGULATORY PROTEIN"/>
    <property type="match status" value="1"/>
</dbReference>
<dbReference type="GO" id="GO:0045127">
    <property type="term" value="F:N-acetylglucosamine kinase activity"/>
    <property type="evidence" value="ECO:0007669"/>
    <property type="project" value="UniProtKB-EC"/>
</dbReference>
<evidence type="ECO:0000256" key="5">
    <source>
        <dbReference type="ARBA" id="ARBA00023277"/>
    </source>
</evidence>
<dbReference type="Gene3D" id="1.10.8.1080">
    <property type="match status" value="1"/>
</dbReference>
<reference evidence="8" key="1">
    <citation type="journal article" date="2023" name="IMA Fungus">
        <title>Comparative genomic study of the Penicillium genus elucidates a diverse pangenome and 15 lateral gene transfer events.</title>
        <authorList>
            <person name="Petersen C."/>
            <person name="Sorensen T."/>
            <person name="Nielsen M.R."/>
            <person name="Sondergaard T.E."/>
            <person name="Sorensen J.L."/>
            <person name="Fitzpatrick D.A."/>
            <person name="Frisvad J.C."/>
            <person name="Nielsen K.L."/>
        </authorList>
    </citation>
    <scope>NUCLEOTIDE SEQUENCE</scope>
    <source>
        <strain evidence="8">IBT 17514</strain>
    </source>
</reference>
<dbReference type="InterPro" id="IPR005488">
    <property type="entry name" value="Etherase_MurQ"/>
</dbReference>
<comment type="caution">
    <text evidence="8">The sequence shown here is derived from an EMBL/GenBank/DDBJ whole genome shotgun (WGS) entry which is preliminary data.</text>
</comment>
<dbReference type="GO" id="GO:0042593">
    <property type="term" value="P:glucose homeostasis"/>
    <property type="evidence" value="ECO:0007669"/>
    <property type="project" value="TreeGrafter"/>
</dbReference>
<dbReference type="EC" id="2.7.1.59" evidence="2"/>
<dbReference type="GO" id="GO:0019899">
    <property type="term" value="F:enzyme binding"/>
    <property type="evidence" value="ECO:0007669"/>
    <property type="project" value="TreeGrafter"/>
</dbReference>
<dbReference type="InterPro" id="IPR043129">
    <property type="entry name" value="ATPase_NBD"/>
</dbReference>
<reference evidence="8" key="2">
    <citation type="submission" date="2023-01" db="EMBL/GenBank/DDBJ databases">
        <authorList>
            <person name="Petersen C."/>
        </authorList>
    </citation>
    <scope>NUCLEOTIDE SEQUENCE</scope>
    <source>
        <strain evidence="8">IBT 17514</strain>
    </source>
</reference>
<dbReference type="PROSITE" id="PS01272">
    <property type="entry name" value="GCKR"/>
    <property type="match status" value="1"/>
</dbReference>
<organism evidence="8 9">
    <name type="scientific">Penicillium malachiteum</name>
    <dbReference type="NCBI Taxonomy" id="1324776"/>
    <lineage>
        <taxon>Eukaryota</taxon>
        <taxon>Fungi</taxon>
        <taxon>Dikarya</taxon>
        <taxon>Ascomycota</taxon>
        <taxon>Pezizomycotina</taxon>
        <taxon>Eurotiomycetes</taxon>
        <taxon>Eurotiomycetidae</taxon>
        <taxon>Eurotiales</taxon>
        <taxon>Aspergillaceae</taxon>
        <taxon>Penicillium</taxon>
    </lineage>
</organism>
<evidence type="ECO:0000256" key="1">
    <source>
        <dbReference type="ARBA" id="ARBA00006198"/>
    </source>
</evidence>
<dbReference type="InterPro" id="IPR002731">
    <property type="entry name" value="ATPase_BadF"/>
</dbReference>
<dbReference type="FunFam" id="3.40.50.10490:FF:000014">
    <property type="entry name" value="N-acetylmuramic acid 6-phosphate etherase"/>
    <property type="match status" value="1"/>
</dbReference>
<evidence type="ECO:0000313" key="8">
    <source>
        <dbReference type="EMBL" id="KAJ5700978.1"/>
    </source>
</evidence>
<dbReference type="Gene3D" id="3.40.50.10490">
    <property type="entry name" value="Glucose-6-phosphate isomerase like protein, domain 1"/>
    <property type="match status" value="1"/>
</dbReference>
<dbReference type="GO" id="GO:0030246">
    <property type="term" value="F:carbohydrate binding"/>
    <property type="evidence" value="ECO:0007669"/>
    <property type="project" value="TreeGrafter"/>
</dbReference>
<comment type="similarity">
    <text evidence="1">Belongs to the eukaryotic-type N-acetylglucosamine kinase family.</text>
</comment>
<dbReference type="GO" id="GO:0016835">
    <property type="term" value="F:carbon-oxygen lyase activity"/>
    <property type="evidence" value="ECO:0007669"/>
    <property type="project" value="InterPro"/>
</dbReference>